<gene>
    <name evidence="1" type="ORF">PSEWESI4_02920</name>
</gene>
<evidence type="ECO:0000313" key="1">
    <source>
        <dbReference type="EMBL" id="CAD5108628.1"/>
    </source>
</evidence>
<keyword evidence="2" id="KW-1185">Reference proteome</keyword>
<dbReference type="Proteomes" id="UP000583387">
    <property type="component" value="Unassembled WGS sequence"/>
</dbReference>
<protein>
    <submittedName>
        <fullName evidence="1">Uncharacterized protein</fullName>
    </submittedName>
</protein>
<comment type="caution">
    <text evidence="1">The sequence shown here is derived from an EMBL/GenBank/DDBJ whole genome shotgun (WGS) entry which is preliminary data.</text>
</comment>
<accession>A0A7U7EPZ9</accession>
<organism evidence="1 2">
    <name type="scientific">Zestomonas carbonaria</name>
    <dbReference type="NCBI Taxonomy" id="2762745"/>
    <lineage>
        <taxon>Bacteria</taxon>
        <taxon>Pseudomonadati</taxon>
        <taxon>Pseudomonadota</taxon>
        <taxon>Gammaproteobacteria</taxon>
        <taxon>Pseudomonadales</taxon>
        <taxon>Pseudomonadaceae</taxon>
        <taxon>Zestomonas</taxon>
    </lineage>
</organism>
<sequence>MVWVVVCWFPAFAGMTELGYVRSLPCHSRERGNPINPSPERLRPLPAFAIITRHGMAPCHGCRR</sequence>
<name>A0A7U7EPZ9_9GAMM</name>
<evidence type="ECO:0000313" key="2">
    <source>
        <dbReference type="Proteomes" id="UP000583387"/>
    </source>
</evidence>
<dbReference type="EMBL" id="CAJFCI010000057">
    <property type="protein sequence ID" value="CAD5108628.1"/>
    <property type="molecule type" value="Genomic_DNA"/>
</dbReference>
<proteinExistence type="predicted"/>
<dbReference type="AlphaFoldDB" id="A0A7U7EPZ9"/>
<reference evidence="1 2" key="1">
    <citation type="submission" date="2020-08" db="EMBL/GenBank/DDBJ databases">
        <authorList>
            <person name="Criscuolo A."/>
        </authorList>
    </citation>
    <scope>NUCLEOTIDE SEQUENCE [LARGE SCALE GENOMIC DNA]</scope>
    <source>
        <strain evidence="1">CIP111764</strain>
    </source>
</reference>